<dbReference type="EMBL" id="CAEZYL010000001">
    <property type="protein sequence ID" value="CAB4712710.1"/>
    <property type="molecule type" value="Genomic_DNA"/>
</dbReference>
<dbReference type="EMBL" id="CAEZUD010000027">
    <property type="protein sequence ID" value="CAB4589977.1"/>
    <property type="molecule type" value="Genomic_DNA"/>
</dbReference>
<dbReference type="EMBL" id="CAEZUY010000001">
    <property type="protein sequence ID" value="CAB4605095.1"/>
    <property type="molecule type" value="Genomic_DNA"/>
</dbReference>
<dbReference type="InterPro" id="IPR010280">
    <property type="entry name" value="U5_MeTrfase_fam"/>
</dbReference>
<evidence type="ECO:0000313" key="5">
    <source>
        <dbReference type="EMBL" id="CAB4529723.1"/>
    </source>
</evidence>
<evidence type="ECO:0000313" key="7">
    <source>
        <dbReference type="EMBL" id="CAB4605095.1"/>
    </source>
</evidence>
<dbReference type="PROSITE" id="PS01230">
    <property type="entry name" value="TRMA_1"/>
    <property type="match status" value="1"/>
</dbReference>
<dbReference type="AlphaFoldDB" id="A0A6J6AUI9"/>
<dbReference type="InterPro" id="IPR012340">
    <property type="entry name" value="NA-bd_OB-fold"/>
</dbReference>
<dbReference type="SUPFAM" id="SSF50249">
    <property type="entry name" value="Nucleic acid-binding proteins"/>
    <property type="match status" value="1"/>
</dbReference>
<evidence type="ECO:0000256" key="2">
    <source>
        <dbReference type="ARBA" id="ARBA00022679"/>
    </source>
</evidence>
<dbReference type="Gene3D" id="3.40.50.150">
    <property type="entry name" value="Vaccinia Virus protein VP39"/>
    <property type="match status" value="2"/>
</dbReference>
<sequence length="402" mass="43933">MDTTTPLESKSPKKLEVGQRVTVDIGPVAHGGHFVARHEGAVIFVRHAITGERAVVEITSVSAKMARANAVEILTPSEFRVQAPCKFAVPDGCGGCDFQHVQVAHQRELKRQVVKEQFSRLGKIEVDLDVLGVEPDDGLHWRTRMDFAISPNGRAGLFSSRSKEITEIDKCLIAAEEMDKPELFDRIWKGDDRIEMALSSAGELNVSRGGRSISGPTQLHETVGEFTYEISPSSFWQAHKNAPATLMKLAIDLMALRAGDVAADLYGGVGLFTAPIAAQVGDIGKVHLIESSHRATLDASKIFSSQKNVEVHSGRVEQKLPLIRKIDVILLDPPRTGAGEMVVKSMVAAKPRTIVYVSCDPASLARDAHLLEKAGYHLDYLVGFDLFPMTQHVECVARFIRG</sequence>
<dbReference type="InterPro" id="IPR030391">
    <property type="entry name" value="MeTrfase_TrmA_CS"/>
</dbReference>
<name>A0A6J6AUI9_9ZZZZ</name>
<dbReference type="EMBL" id="CAEZSC010000002">
    <property type="protein sequence ID" value="CAB4529723.1"/>
    <property type="molecule type" value="Genomic_DNA"/>
</dbReference>
<dbReference type="InterPro" id="IPR030390">
    <property type="entry name" value="MeTrfase_TrmA_AS"/>
</dbReference>
<evidence type="ECO:0000313" key="10">
    <source>
        <dbReference type="EMBL" id="CAB5006912.1"/>
    </source>
</evidence>
<dbReference type="Gene3D" id="2.40.50.1070">
    <property type="match status" value="2"/>
</dbReference>
<dbReference type="PANTHER" id="PTHR11061">
    <property type="entry name" value="RNA M5U METHYLTRANSFERASE"/>
    <property type="match status" value="1"/>
</dbReference>
<keyword evidence="3" id="KW-0949">S-adenosyl-L-methionine</keyword>
<evidence type="ECO:0000313" key="8">
    <source>
        <dbReference type="EMBL" id="CAB4712710.1"/>
    </source>
</evidence>
<dbReference type="PROSITE" id="PS51687">
    <property type="entry name" value="SAM_MT_RNA_M5U"/>
    <property type="match status" value="1"/>
</dbReference>
<dbReference type="PROSITE" id="PS01231">
    <property type="entry name" value="TRMA_2"/>
    <property type="match status" value="1"/>
</dbReference>
<dbReference type="PROSITE" id="PS50926">
    <property type="entry name" value="TRAM"/>
    <property type="match status" value="1"/>
</dbReference>
<keyword evidence="1" id="KW-0489">Methyltransferase</keyword>
<evidence type="ECO:0000313" key="9">
    <source>
        <dbReference type="EMBL" id="CAB4887495.1"/>
    </source>
</evidence>
<dbReference type="EMBL" id="CAFBME010000001">
    <property type="protein sequence ID" value="CAB4887495.1"/>
    <property type="molecule type" value="Genomic_DNA"/>
</dbReference>
<organism evidence="5">
    <name type="scientific">freshwater metagenome</name>
    <dbReference type="NCBI Taxonomy" id="449393"/>
    <lineage>
        <taxon>unclassified sequences</taxon>
        <taxon>metagenomes</taxon>
        <taxon>ecological metagenomes</taxon>
    </lineage>
</organism>
<accession>A0A6J6AUI9</accession>
<proteinExistence type="predicted"/>
<reference evidence="5" key="1">
    <citation type="submission" date="2020-05" db="EMBL/GenBank/DDBJ databases">
        <authorList>
            <person name="Chiriac C."/>
            <person name="Salcher M."/>
            <person name="Ghai R."/>
            <person name="Kavagutti S V."/>
        </authorList>
    </citation>
    <scope>NUCLEOTIDE SEQUENCE</scope>
</reference>
<dbReference type="EMBL" id="CAFBPI010000009">
    <property type="protein sequence ID" value="CAB5006912.1"/>
    <property type="molecule type" value="Genomic_DNA"/>
</dbReference>
<evidence type="ECO:0000313" key="6">
    <source>
        <dbReference type="EMBL" id="CAB4589977.1"/>
    </source>
</evidence>
<evidence type="ECO:0000259" key="4">
    <source>
        <dbReference type="PROSITE" id="PS50926"/>
    </source>
</evidence>
<dbReference type="Gene3D" id="2.40.50.140">
    <property type="entry name" value="Nucleic acid-binding proteins"/>
    <property type="match status" value="1"/>
</dbReference>
<dbReference type="Pfam" id="PF01938">
    <property type="entry name" value="TRAM"/>
    <property type="match status" value="1"/>
</dbReference>
<dbReference type="GO" id="GO:0070475">
    <property type="term" value="P:rRNA base methylation"/>
    <property type="evidence" value="ECO:0007669"/>
    <property type="project" value="TreeGrafter"/>
</dbReference>
<keyword evidence="2" id="KW-0808">Transferase</keyword>
<dbReference type="PANTHER" id="PTHR11061:SF30">
    <property type="entry name" value="TRNA (URACIL(54)-C(5))-METHYLTRANSFERASE"/>
    <property type="match status" value="1"/>
</dbReference>
<protein>
    <submittedName>
        <fullName evidence="5">Unannotated protein</fullName>
    </submittedName>
</protein>
<evidence type="ECO:0000256" key="3">
    <source>
        <dbReference type="ARBA" id="ARBA00022691"/>
    </source>
</evidence>
<feature type="domain" description="TRAM" evidence="4">
    <location>
        <begin position="14"/>
        <end position="72"/>
    </location>
</feature>
<dbReference type="InterPro" id="IPR029063">
    <property type="entry name" value="SAM-dependent_MTases_sf"/>
</dbReference>
<dbReference type="SUPFAM" id="SSF53335">
    <property type="entry name" value="S-adenosyl-L-methionine-dependent methyltransferases"/>
    <property type="match status" value="1"/>
</dbReference>
<dbReference type="GO" id="GO:0070041">
    <property type="term" value="F:rRNA (uridine-C5-)-methyltransferase activity"/>
    <property type="evidence" value="ECO:0007669"/>
    <property type="project" value="TreeGrafter"/>
</dbReference>
<evidence type="ECO:0000256" key="1">
    <source>
        <dbReference type="ARBA" id="ARBA00022603"/>
    </source>
</evidence>
<gene>
    <name evidence="5" type="ORF">UFOPK1380_00092</name>
    <name evidence="6" type="ORF">UFOPK1778_00637</name>
    <name evidence="7" type="ORF">UFOPK1863_00032</name>
    <name evidence="8" type="ORF">UFOPK2689_00033</name>
    <name evidence="9" type="ORF">UFOPK3555_00038</name>
    <name evidence="10" type="ORF">UFOPK4095_00245</name>
</gene>
<dbReference type="InterPro" id="IPR002792">
    <property type="entry name" value="TRAM_dom"/>
</dbReference>
<dbReference type="Pfam" id="PF05958">
    <property type="entry name" value="tRNA_U5-meth_tr"/>
    <property type="match status" value="1"/>
</dbReference>